<accession>A0A9W5Y8K7</accession>
<evidence type="ECO:0000313" key="4">
    <source>
        <dbReference type="Proteomes" id="UP001144256"/>
    </source>
</evidence>
<dbReference type="EMBL" id="BRLB01000001">
    <property type="protein sequence ID" value="GKX27965.1"/>
    <property type="molecule type" value="Genomic_DNA"/>
</dbReference>
<gene>
    <name evidence="3" type="ORF">SH1V18_04450</name>
</gene>
<dbReference type="AlphaFoldDB" id="A0A9W5Y8K7"/>
<evidence type="ECO:0000313" key="3">
    <source>
        <dbReference type="EMBL" id="GKX27965.1"/>
    </source>
</evidence>
<dbReference type="InterPro" id="IPR050490">
    <property type="entry name" value="Bact_solute-bd_prot1"/>
</dbReference>
<reference evidence="3" key="1">
    <citation type="submission" date="2022-06" db="EMBL/GenBank/DDBJ databases">
        <title>Vallitalea longa sp. nov., an anaerobic bacterium isolated from marine sediment.</title>
        <authorList>
            <person name="Hirano S."/>
            <person name="Terahara T."/>
            <person name="Mori K."/>
            <person name="Hamada M."/>
            <person name="Matsumoto R."/>
            <person name="Kobayashi T."/>
        </authorList>
    </citation>
    <scope>NUCLEOTIDE SEQUENCE</scope>
    <source>
        <strain evidence="3">SH18-1</strain>
    </source>
</reference>
<evidence type="ECO:0000256" key="1">
    <source>
        <dbReference type="SAM" id="MobiDB-lite"/>
    </source>
</evidence>
<sequence length="444" mass="49552">MKKKGSKVISTLLIVLMVSLSLFGCSKSTDDKGTDKESNSDSGSSNKSVTVTAMIMQSRYTEGLQKMIQKLKDEENINVEAQIVPDDQYDNLMTLKLATGEAPDIIDYNVPQLFGIVDAEKNLADLSDEEWVSRLKSKENVEFNDKIYAFPFQELSGFQAIIYNVDVFEENGIDVPKTWDDVLAACETLKSKGVTPFFSPKDLWVPQIWMAAGYSKALGKDAYTFADELLTNKTKFTDHPELAQVIDTYIDLFNKGYVNEDYLSASLDKGLEMIANGKAAMLYGSNQVASMIVEAFPDVNINMVNPMMPFQDEDIVSAAAYSIGLTINKNAKEMETAKKILNLFSTPEYENLYFETKPGFPAFEGVDGGELNSFMVDIQRDYIEQGKTVPEMNQLLTAIQPLYNSTLWVYYLDAPGKGMTGAELLEKFQGDVEKLMKEKQAPGF</sequence>
<dbReference type="Pfam" id="PF01547">
    <property type="entry name" value="SBP_bac_1"/>
    <property type="match status" value="1"/>
</dbReference>
<comment type="caution">
    <text evidence="3">The sequence shown here is derived from an EMBL/GenBank/DDBJ whole genome shotgun (WGS) entry which is preliminary data.</text>
</comment>
<feature type="region of interest" description="Disordered" evidence="1">
    <location>
        <begin position="29"/>
        <end position="48"/>
    </location>
</feature>
<dbReference type="Proteomes" id="UP001144256">
    <property type="component" value="Unassembled WGS sequence"/>
</dbReference>
<dbReference type="RefSeq" id="WP_281811786.1">
    <property type="nucleotide sequence ID" value="NZ_BRLB01000001.1"/>
</dbReference>
<feature type="compositionally biased region" description="Basic and acidic residues" evidence="1">
    <location>
        <begin position="29"/>
        <end position="39"/>
    </location>
</feature>
<evidence type="ECO:0000256" key="2">
    <source>
        <dbReference type="SAM" id="SignalP"/>
    </source>
</evidence>
<organism evidence="3 4">
    <name type="scientific">Vallitalea longa</name>
    <dbReference type="NCBI Taxonomy" id="2936439"/>
    <lineage>
        <taxon>Bacteria</taxon>
        <taxon>Bacillati</taxon>
        <taxon>Bacillota</taxon>
        <taxon>Clostridia</taxon>
        <taxon>Lachnospirales</taxon>
        <taxon>Vallitaleaceae</taxon>
        <taxon>Vallitalea</taxon>
    </lineage>
</organism>
<dbReference type="Gene3D" id="3.40.190.10">
    <property type="entry name" value="Periplasmic binding protein-like II"/>
    <property type="match status" value="2"/>
</dbReference>
<dbReference type="InterPro" id="IPR006059">
    <property type="entry name" value="SBP"/>
</dbReference>
<feature type="chain" id="PRO_5040883687" evidence="2">
    <location>
        <begin position="25"/>
        <end position="444"/>
    </location>
</feature>
<dbReference type="PROSITE" id="PS51257">
    <property type="entry name" value="PROKAR_LIPOPROTEIN"/>
    <property type="match status" value="1"/>
</dbReference>
<protein>
    <submittedName>
        <fullName evidence="3">Sugar ABC transporter substrate-binding protein</fullName>
    </submittedName>
</protein>
<keyword evidence="4" id="KW-1185">Reference proteome</keyword>
<dbReference type="SUPFAM" id="SSF53850">
    <property type="entry name" value="Periplasmic binding protein-like II"/>
    <property type="match status" value="1"/>
</dbReference>
<proteinExistence type="predicted"/>
<keyword evidence="2" id="KW-0732">Signal</keyword>
<name>A0A9W5Y8K7_9FIRM</name>
<feature type="signal peptide" evidence="2">
    <location>
        <begin position="1"/>
        <end position="24"/>
    </location>
</feature>
<dbReference type="PANTHER" id="PTHR43649">
    <property type="entry name" value="ARABINOSE-BINDING PROTEIN-RELATED"/>
    <property type="match status" value="1"/>
</dbReference>